<keyword evidence="2" id="KW-1185">Reference proteome</keyword>
<protein>
    <submittedName>
        <fullName evidence="1">Uncharacterized protein</fullName>
    </submittedName>
</protein>
<dbReference type="Proteomes" id="UP001303473">
    <property type="component" value="Unassembled WGS sequence"/>
</dbReference>
<name>A0AAN6N6W7_9PEZI</name>
<dbReference type="EMBL" id="MU853798">
    <property type="protein sequence ID" value="KAK3940291.1"/>
    <property type="molecule type" value="Genomic_DNA"/>
</dbReference>
<accession>A0AAN6N6W7</accession>
<organism evidence="1 2">
    <name type="scientific">Diplogelasinospora grovesii</name>
    <dbReference type="NCBI Taxonomy" id="303347"/>
    <lineage>
        <taxon>Eukaryota</taxon>
        <taxon>Fungi</taxon>
        <taxon>Dikarya</taxon>
        <taxon>Ascomycota</taxon>
        <taxon>Pezizomycotina</taxon>
        <taxon>Sordariomycetes</taxon>
        <taxon>Sordariomycetidae</taxon>
        <taxon>Sordariales</taxon>
        <taxon>Diplogelasinosporaceae</taxon>
        <taxon>Diplogelasinospora</taxon>
    </lineage>
</organism>
<comment type="caution">
    <text evidence="1">The sequence shown here is derived from an EMBL/GenBank/DDBJ whole genome shotgun (WGS) entry which is preliminary data.</text>
</comment>
<evidence type="ECO:0000313" key="1">
    <source>
        <dbReference type="EMBL" id="KAK3940291.1"/>
    </source>
</evidence>
<sequence length="109" mass="12223">MSGLDQVPDLIHDLVLRDGGMRSLTKLWRTPPAFLELCPRCATRHIGTATTPPSRNNTDKAPNDLNPIYQNIQENAENAFFKMVNPSDKTPYWLSIVNPPALCGRARSY</sequence>
<proteinExistence type="predicted"/>
<gene>
    <name evidence="1" type="ORF">QBC46DRAFT_435108</name>
</gene>
<dbReference type="AlphaFoldDB" id="A0AAN6N6W7"/>
<evidence type="ECO:0000313" key="2">
    <source>
        <dbReference type="Proteomes" id="UP001303473"/>
    </source>
</evidence>
<reference evidence="2" key="1">
    <citation type="journal article" date="2023" name="Mol. Phylogenet. Evol.">
        <title>Genome-scale phylogeny and comparative genomics of the fungal order Sordariales.</title>
        <authorList>
            <person name="Hensen N."/>
            <person name="Bonometti L."/>
            <person name="Westerberg I."/>
            <person name="Brannstrom I.O."/>
            <person name="Guillou S."/>
            <person name="Cros-Aarteil S."/>
            <person name="Calhoun S."/>
            <person name="Haridas S."/>
            <person name="Kuo A."/>
            <person name="Mondo S."/>
            <person name="Pangilinan J."/>
            <person name="Riley R."/>
            <person name="LaButti K."/>
            <person name="Andreopoulos B."/>
            <person name="Lipzen A."/>
            <person name="Chen C."/>
            <person name="Yan M."/>
            <person name="Daum C."/>
            <person name="Ng V."/>
            <person name="Clum A."/>
            <person name="Steindorff A."/>
            <person name="Ohm R.A."/>
            <person name="Martin F."/>
            <person name="Silar P."/>
            <person name="Natvig D.O."/>
            <person name="Lalanne C."/>
            <person name="Gautier V."/>
            <person name="Ament-Velasquez S.L."/>
            <person name="Kruys A."/>
            <person name="Hutchinson M.I."/>
            <person name="Powell A.J."/>
            <person name="Barry K."/>
            <person name="Miller A.N."/>
            <person name="Grigoriev I.V."/>
            <person name="Debuchy R."/>
            <person name="Gladieux P."/>
            <person name="Hiltunen Thoren M."/>
            <person name="Johannesson H."/>
        </authorList>
    </citation>
    <scope>NUCLEOTIDE SEQUENCE [LARGE SCALE GENOMIC DNA]</scope>
    <source>
        <strain evidence="2">CBS 340.73</strain>
    </source>
</reference>